<evidence type="ECO:0000256" key="16">
    <source>
        <dbReference type="SAM" id="Phobius"/>
    </source>
</evidence>
<dbReference type="Pfam" id="PF00512">
    <property type="entry name" value="HisKA"/>
    <property type="match status" value="1"/>
</dbReference>
<feature type="transmembrane region" description="Helical" evidence="16">
    <location>
        <begin position="437"/>
        <end position="458"/>
    </location>
</feature>
<feature type="compositionally biased region" description="Basic residues" evidence="15">
    <location>
        <begin position="68"/>
        <end position="77"/>
    </location>
</feature>
<evidence type="ECO:0000256" key="8">
    <source>
        <dbReference type="ARBA" id="ARBA00022741"/>
    </source>
</evidence>
<keyword evidence="8" id="KW-0547">Nucleotide-binding</keyword>
<dbReference type="InterPro" id="IPR003661">
    <property type="entry name" value="HisK_dim/P_dom"/>
</dbReference>
<protein>
    <recommendedName>
        <fullName evidence="3">histidine kinase</fullName>
        <ecNumber evidence="3">2.7.13.3</ecNumber>
    </recommendedName>
</protein>
<evidence type="ECO:0000256" key="10">
    <source>
        <dbReference type="ARBA" id="ARBA00022840"/>
    </source>
</evidence>
<evidence type="ECO:0000256" key="5">
    <source>
        <dbReference type="ARBA" id="ARBA00022553"/>
    </source>
</evidence>
<feature type="coiled-coil region" evidence="14">
    <location>
        <begin position="726"/>
        <end position="753"/>
    </location>
</feature>
<accession>A0A3A9AN00</accession>
<gene>
    <name evidence="18" type="ORF">D7V94_05010</name>
</gene>
<keyword evidence="6" id="KW-0808">Transferase</keyword>
<evidence type="ECO:0000256" key="15">
    <source>
        <dbReference type="SAM" id="MobiDB-lite"/>
    </source>
</evidence>
<feature type="transmembrane region" description="Helical" evidence="16">
    <location>
        <begin position="517"/>
        <end position="542"/>
    </location>
</feature>
<dbReference type="SMART" id="SM00388">
    <property type="entry name" value="HisKA"/>
    <property type="match status" value="1"/>
</dbReference>
<comment type="caution">
    <text evidence="18">The sequence shown here is derived from an EMBL/GenBank/DDBJ whole genome shotgun (WGS) entry which is preliminary data.</text>
</comment>
<evidence type="ECO:0000256" key="13">
    <source>
        <dbReference type="ARBA" id="ARBA00023136"/>
    </source>
</evidence>
<evidence type="ECO:0000259" key="17">
    <source>
        <dbReference type="PROSITE" id="PS50109"/>
    </source>
</evidence>
<dbReference type="CDD" id="cd00082">
    <property type="entry name" value="HisKA"/>
    <property type="match status" value="1"/>
</dbReference>
<feature type="domain" description="Histidine kinase" evidence="17">
    <location>
        <begin position="697"/>
        <end position="899"/>
    </location>
</feature>
<dbReference type="Gene3D" id="1.10.287.130">
    <property type="match status" value="1"/>
</dbReference>
<feature type="compositionally biased region" description="Basic and acidic residues" evidence="15">
    <location>
        <begin position="8"/>
        <end position="18"/>
    </location>
</feature>
<dbReference type="InterPro" id="IPR050398">
    <property type="entry name" value="HssS/ArlS-like"/>
</dbReference>
<reference evidence="18 19" key="1">
    <citation type="submission" date="2018-09" db="EMBL/GenBank/DDBJ databases">
        <title>Murine metabolic-syndrome-specific gut microbial biobank.</title>
        <authorList>
            <person name="Liu C."/>
        </authorList>
    </citation>
    <scope>NUCLEOTIDE SEQUENCE [LARGE SCALE GENOMIC DNA]</scope>
    <source>
        <strain evidence="18 19">0.1xD8-82</strain>
    </source>
</reference>
<dbReference type="GO" id="GO:0005524">
    <property type="term" value="F:ATP binding"/>
    <property type="evidence" value="ECO:0007669"/>
    <property type="project" value="UniProtKB-KW"/>
</dbReference>
<comment type="subcellular location">
    <subcellularLocation>
        <location evidence="2">Cell membrane</location>
        <topology evidence="2">Multi-pass membrane protein</topology>
    </subcellularLocation>
</comment>
<evidence type="ECO:0000313" key="18">
    <source>
        <dbReference type="EMBL" id="RKI92698.1"/>
    </source>
</evidence>
<dbReference type="InterPro" id="IPR036097">
    <property type="entry name" value="HisK_dim/P_sf"/>
</dbReference>
<dbReference type="RefSeq" id="WP_120467436.1">
    <property type="nucleotide sequence ID" value="NZ_RAYQ01000004.1"/>
</dbReference>
<feature type="compositionally biased region" description="Basic and acidic residues" evidence="15">
    <location>
        <begin position="40"/>
        <end position="67"/>
    </location>
</feature>
<dbReference type="Gene3D" id="3.30.565.10">
    <property type="entry name" value="Histidine kinase-like ATPase, C-terminal domain"/>
    <property type="match status" value="1"/>
</dbReference>
<evidence type="ECO:0000256" key="11">
    <source>
        <dbReference type="ARBA" id="ARBA00022989"/>
    </source>
</evidence>
<dbReference type="SUPFAM" id="SSF55874">
    <property type="entry name" value="ATPase domain of HSP90 chaperone/DNA topoisomerase II/histidine kinase"/>
    <property type="match status" value="1"/>
</dbReference>
<comment type="catalytic activity">
    <reaction evidence="1">
        <text>ATP + protein L-histidine = ADP + protein N-phospho-L-histidine.</text>
        <dbReference type="EC" id="2.7.13.3"/>
    </reaction>
</comment>
<evidence type="ECO:0000256" key="9">
    <source>
        <dbReference type="ARBA" id="ARBA00022777"/>
    </source>
</evidence>
<feature type="transmembrane region" description="Helical" evidence="16">
    <location>
        <begin position="580"/>
        <end position="602"/>
    </location>
</feature>
<organism evidence="18 19">
    <name type="scientific">Parablautia intestinalis</name>
    <dbReference type="NCBI Taxonomy" id="2320100"/>
    <lineage>
        <taxon>Bacteria</taxon>
        <taxon>Bacillati</taxon>
        <taxon>Bacillota</taxon>
        <taxon>Clostridia</taxon>
        <taxon>Lachnospirales</taxon>
        <taxon>Lachnospiraceae</taxon>
        <taxon>Parablautia</taxon>
    </lineage>
</organism>
<feature type="transmembrane region" description="Helical" evidence="16">
    <location>
        <begin position="84"/>
        <end position="112"/>
    </location>
</feature>
<dbReference type="EMBL" id="RAYQ01000004">
    <property type="protein sequence ID" value="RKI92698.1"/>
    <property type="molecule type" value="Genomic_DNA"/>
</dbReference>
<keyword evidence="10" id="KW-0067">ATP-binding</keyword>
<evidence type="ECO:0000256" key="6">
    <source>
        <dbReference type="ARBA" id="ARBA00022679"/>
    </source>
</evidence>
<proteinExistence type="predicted"/>
<dbReference type="AlphaFoldDB" id="A0A3A9AN00"/>
<feature type="transmembrane region" description="Helical" evidence="16">
    <location>
        <begin position="487"/>
        <end position="511"/>
    </location>
</feature>
<dbReference type="Pfam" id="PF02518">
    <property type="entry name" value="HATPase_c"/>
    <property type="match status" value="1"/>
</dbReference>
<evidence type="ECO:0000256" key="2">
    <source>
        <dbReference type="ARBA" id="ARBA00004651"/>
    </source>
</evidence>
<keyword evidence="5" id="KW-0597">Phosphoprotein</keyword>
<dbReference type="GO" id="GO:0005886">
    <property type="term" value="C:plasma membrane"/>
    <property type="evidence" value="ECO:0007669"/>
    <property type="project" value="UniProtKB-SubCell"/>
</dbReference>
<keyword evidence="13 16" id="KW-0472">Membrane</keyword>
<keyword evidence="9 18" id="KW-0418">Kinase</keyword>
<dbReference type="InterPro" id="IPR003594">
    <property type="entry name" value="HATPase_dom"/>
</dbReference>
<dbReference type="GO" id="GO:0000155">
    <property type="term" value="F:phosphorelay sensor kinase activity"/>
    <property type="evidence" value="ECO:0007669"/>
    <property type="project" value="InterPro"/>
</dbReference>
<keyword evidence="14" id="KW-0175">Coiled coil</keyword>
<keyword evidence="11 16" id="KW-1133">Transmembrane helix</keyword>
<sequence length="917" mass="104107">MGIIMDNQKIREKSKENAQENNVEPNTSDVSSDTVQESTKAQDCRQDPKQDSEGQSRYDSQSAERKKEAKGRKEGRKKKKRRMLFFHGFQHILLVLAVIQIVSVLLSSYVIVETKNGPKPFSLIEQRQPRYFEDSHVFNTLLGNSASDLICYGAIRSQMETGAGFDAEKKVDVTAFAGRYHGLQQEYITAPYYLDDLIKWAQAGFTYENVYMNGEEVDKFLSRSRTVTRVNLEGYSGTVSYLNSDLTGNTRVEDISGNLLEAGMVERDGTDATILNNRYLTADGKNIENYVSSWDEYYELCGNVKKAAEDLNINYEEYLKYKELYDSDNTNIIYIIKRTVGDNTQIFTNMKTRTANASQMAKELKAQCSKYIYYDPQNMQYETDTLIEESTLRYILNGYDYAYPEDTEIMIGVRSDYIAKDCFYQAREGFHNYVPYVWQYAAGAVACVLLYIVLLVILTMKEGTIRKKETGEIVARLYPEDHIPTEIMVLAAGGAAFGLVYAASSIINVVWRSVDNGSMIAIAGTAAFLVSVLFSFFYYSFVRRIKAGTLWRESLLRAVMDLVKKWVLYFCDHSTLVLRVWVPVGVLAVVNLGMAMLAGYAFAQREMLKLLICCLMLFAIDGAVGFMMYHSALGKQRILEGIKLIREGNLAHQVKEDGLYGEDLVLARAVNSIGDSVRTAVETSMKDERLKADLITNVSHDIKTPLTSIINYVDLIKRENIQDPKIREYVEVLDAKSQRLKQLTDDLVEASKISSGNIVLQWEKINLVELLNQTIGEFSEKFEEKSLYLIFKAPRNNIFIEADSRRIWRVIENLFNNIFKYALSGTRVYVDMELLQESGEGKQVVVSLKNISAQPLKVNPEELTERFIRGDESRTTEGSGLGLSIAKNLTEAQNGKFEIVMDGDLFKVNLTFRLIEK</sequence>
<dbReference type="Proteomes" id="UP000280696">
    <property type="component" value="Unassembled WGS sequence"/>
</dbReference>
<evidence type="ECO:0000256" key="3">
    <source>
        <dbReference type="ARBA" id="ARBA00012438"/>
    </source>
</evidence>
<dbReference type="PANTHER" id="PTHR45528:SF1">
    <property type="entry name" value="SENSOR HISTIDINE KINASE CPXA"/>
    <property type="match status" value="1"/>
</dbReference>
<dbReference type="InterPro" id="IPR036890">
    <property type="entry name" value="HATPase_C_sf"/>
</dbReference>
<evidence type="ECO:0000256" key="4">
    <source>
        <dbReference type="ARBA" id="ARBA00022475"/>
    </source>
</evidence>
<keyword evidence="19" id="KW-1185">Reference proteome</keyword>
<dbReference type="PANTHER" id="PTHR45528">
    <property type="entry name" value="SENSOR HISTIDINE KINASE CPXA"/>
    <property type="match status" value="1"/>
</dbReference>
<evidence type="ECO:0000313" key="19">
    <source>
        <dbReference type="Proteomes" id="UP000280696"/>
    </source>
</evidence>
<evidence type="ECO:0000256" key="1">
    <source>
        <dbReference type="ARBA" id="ARBA00000085"/>
    </source>
</evidence>
<keyword evidence="12" id="KW-0902">Two-component regulatory system</keyword>
<dbReference type="OrthoDB" id="9792991at2"/>
<keyword evidence="4" id="KW-1003">Cell membrane</keyword>
<name>A0A3A9AN00_9FIRM</name>
<dbReference type="InterPro" id="IPR005467">
    <property type="entry name" value="His_kinase_dom"/>
</dbReference>
<feature type="compositionally biased region" description="Polar residues" evidence="15">
    <location>
        <begin position="19"/>
        <end position="39"/>
    </location>
</feature>
<dbReference type="SUPFAM" id="SSF47384">
    <property type="entry name" value="Homodimeric domain of signal transducing histidine kinase"/>
    <property type="match status" value="1"/>
</dbReference>
<feature type="transmembrane region" description="Helical" evidence="16">
    <location>
        <begin position="608"/>
        <end position="629"/>
    </location>
</feature>
<evidence type="ECO:0000256" key="7">
    <source>
        <dbReference type="ARBA" id="ARBA00022692"/>
    </source>
</evidence>
<evidence type="ECO:0000256" key="12">
    <source>
        <dbReference type="ARBA" id="ARBA00023012"/>
    </source>
</evidence>
<dbReference type="PROSITE" id="PS50109">
    <property type="entry name" value="HIS_KIN"/>
    <property type="match status" value="1"/>
</dbReference>
<dbReference type="EC" id="2.7.13.3" evidence="3"/>
<evidence type="ECO:0000256" key="14">
    <source>
        <dbReference type="SAM" id="Coils"/>
    </source>
</evidence>
<feature type="region of interest" description="Disordered" evidence="15">
    <location>
        <begin position="1"/>
        <end position="77"/>
    </location>
</feature>
<dbReference type="SMART" id="SM00387">
    <property type="entry name" value="HATPase_c"/>
    <property type="match status" value="1"/>
</dbReference>
<keyword evidence="7 16" id="KW-0812">Transmembrane</keyword>